<dbReference type="InParanoid" id="Q7UPX5"/>
<dbReference type="AlphaFoldDB" id="Q7UPX5"/>
<name>Q7UPX5_RHOBA</name>
<keyword evidence="2" id="KW-1185">Reference proteome</keyword>
<proteinExistence type="predicted"/>
<protein>
    <submittedName>
        <fullName evidence="1">Uncharacterized protein</fullName>
    </submittedName>
</protein>
<reference evidence="1 2" key="1">
    <citation type="journal article" date="2003" name="Proc. Natl. Acad. Sci. U.S.A.">
        <title>Complete genome sequence of the marine planctomycete Pirellula sp. strain 1.</title>
        <authorList>
            <person name="Gloeckner F.O."/>
            <person name="Kube M."/>
            <person name="Bauer M."/>
            <person name="Teeling H."/>
            <person name="Lombardot T."/>
            <person name="Ludwig W."/>
            <person name="Gade D."/>
            <person name="Beck A."/>
            <person name="Borzym K."/>
            <person name="Heitmann K."/>
            <person name="Rabus R."/>
            <person name="Schlesner H."/>
            <person name="Amann R."/>
            <person name="Reinhardt R."/>
        </authorList>
    </citation>
    <scope>NUCLEOTIDE SEQUENCE [LARGE SCALE GENOMIC DNA]</scope>
    <source>
        <strain evidence="2">DSM 10527 / NCIMB 13988 / SH1</strain>
    </source>
</reference>
<evidence type="ECO:0000313" key="2">
    <source>
        <dbReference type="Proteomes" id="UP000001025"/>
    </source>
</evidence>
<gene>
    <name evidence="1" type="ordered locus">RB6667</name>
</gene>
<dbReference type="EnsemblBacteria" id="CAD74933">
    <property type="protein sequence ID" value="CAD74933"/>
    <property type="gene ID" value="RB6667"/>
</dbReference>
<dbReference type="Proteomes" id="UP000001025">
    <property type="component" value="Chromosome"/>
</dbReference>
<dbReference type="EMBL" id="BX294144">
    <property type="protein sequence ID" value="CAD74933.1"/>
    <property type="molecule type" value="Genomic_DNA"/>
</dbReference>
<dbReference type="HOGENOM" id="CLU_3157144_0_0_0"/>
<sequence>MIRRALTTDIPRLTYRQLVFRIRPSNHPAVKQTKERSCWLLSSRIPSV</sequence>
<evidence type="ECO:0000313" key="1">
    <source>
        <dbReference type="EMBL" id="CAD74933.1"/>
    </source>
</evidence>
<organism evidence="1 2">
    <name type="scientific">Rhodopirellula baltica (strain DSM 10527 / NCIMB 13988 / SH1)</name>
    <dbReference type="NCBI Taxonomy" id="243090"/>
    <lineage>
        <taxon>Bacteria</taxon>
        <taxon>Pseudomonadati</taxon>
        <taxon>Planctomycetota</taxon>
        <taxon>Planctomycetia</taxon>
        <taxon>Pirellulales</taxon>
        <taxon>Pirellulaceae</taxon>
        <taxon>Rhodopirellula</taxon>
    </lineage>
</organism>
<accession>Q7UPX5</accession>
<dbReference type="KEGG" id="rba:RB6667"/>